<keyword evidence="3" id="KW-1003">Cell membrane</keyword>
<dbReference type="Gene3D" id="1.20.1740.10">
    <property type="entry name" value="Amino acid/polyamine transporter I"/>
    <property type="match status" value="1"/>
</dbReference>
<organism evidence="8 9">
    <name type="scientific">Mucilaginibacter gracilis</name>
    <dbReference type="NCBI Taxonomy" id="423350"/>
    <lineage>
        <taxon>Bacteria</taxon>
        <taxon>Pseudomonadati</taxon>
        <taxon>Bacteroidota</taxon>
        <taxon>Sphingobacteriia</taxon>
        <taxon>Sphingobacteriales</taxon>
        <taxon>Sphingobacteriaceae</taxon>
        <taxon>Mucilaginibacter</taxon>
    </lineage>
</organism>
<evidence type="ECO:0000256" key="4">
    <source>
        <dbReference type="ARBA" id="ARBA00022692"/>
    </source>
</evidence>
<evidence type="ECO:0000256" key="6">
    <source>
        <dbReference type="ARBA" id="ARBA00023136"/>
    </source>
</evidence>
<evidence type="ECO:0000313" key="9">
    <source>
        <dbReference type="Proteomes" id="UP000268007"/>
    </source>
</evidence>
<evidence type="ECO:0000256" key="3">
    <source>
        <dbReference type="ARBA" id="ARBA00022475"/>
    </source>
</evidence>
<comment type="subcellular location">
    <subcellularLocation>
        <location evidence="1">Cell membrane</location>
        <topology evidence="1">Multi-pass membrane protein</topology>
    </subcellularLocation>
</comment>
<dbReference type="AlphaFoldDB" id="A0A495JAK2"/>
<keyword evidence="9" id="KW-1185">Reference proteome</keyword>
<sequence>MPHAAPISKKLRLIPLAAVIFFTVSGGPYGLEPLLGYAGKNGALLLLLATPILWDIPTILTVLELNSMMPVTGGYYQWVKRGLGLRMALYEGWLTWLYTFVDLAIYPVLFITYAAYFFPQVAVYKIPVCLVIIWLSALLNILGIVPVGRIAVLLSALVFTPFVCLCVMGFMHHSGPYVIPSPSLKGLGISSIGMGLYTVMWNFLGWDNATTYAGEVKNPIKSYLISTGLAFIAIIGIYFFSILTAVQSGISLNTVSNNGFPALGLYIGGKWLGSALAFGGMACMLGLYSAVLLSVSRIPKVMADDGLMPKKLEALHPRFNSPYISIIVCSVVVSLMIVLSFKELLIMDVTLYGAGLLLEFISLIALRIKAPNQARPFKIPLNVLGLCLMFLFPIGVFGLAVAGAITESEGTLIPLLIALGIMVSAEVIWQYLIWRKPELKKAARYDV</sequence>
<protein>
    <submittedName>
        <fullName evidence="8">Amino acid/polyamine/organocation transporter (APC superfamily)</fullName>
    </submittedName>
</protein>
<dbReference type="Pfam" id="PF13520">
    <property type="entry name" value="AA_permease_2"/>
    <property type="match status" value="1"/>
</dbReference>
<keyword evidence="2" id="KW-0813">Transport</keyword>
<dbReference type="InterPro" id="IPR002293">
    <property type="entry name" value="AA/rel_permease1"/>
</dbReference>
<feature type="transmembrane region" description="Helical" evidence="7">
    <location>
        <begin position="12"/>
        <end position="31"/>
    </location>
</feature>
<reference evidence="8 9" key="1">
    <citation type="submission" date="2018-10" db="EMBL/GenBank/DDBJ databases">
        <title>Genomic Encyclopedia of Archaeal and Bacterial Type Strains, Phase II (KMG-II): from individual species to whole genera.</title>
        <authorList>
            <person name="Goeker M."/>
        </authorList>
    </citation>
    <scope>NUCLEOTIDE SEQUENCE [LARGE SCALE GENOMIC DNA]</scope>
    <source>
        <strain evidence="8 9">DSM 18602</strain>
    </source>
</reference>
<gene>
    <name evidence="8" type="ORF">BDD43_5345</name>
</gene>
<proteinExistence type="predicted"/>
<dbReference type="GO" id="GO:0022857">
    <property type="term" value="F:transmembrane transporter activity"/>
    <property type="evidence" value="ECO:0007669"/>
    <property type="project" value="InterPro"/>
</dbReference>
<feature type="transmembrane region" description="Helical" evidence="7">
    <location>
        <begin position="380"/>
        <end position="405"/>
    </location>
</feature>
<feature type="transmembrane region" description="Helical" evidence="7">
    <location>
        <begin position="43"/>
        <end position="63"/>
    </location>
</feature>
<keyword evidence="4 7" id="KW-0812">Transmembrane</keyword>
<feature type="transmembrane region" description="Helical" evidence="7">
    <location>
        <begin position="271"/>
        <end position="298"/>
    </location>
</feature>
<feature type="transmembrane region" description="Helical" evidence="7">
    <location>
        <begin position="411"/>
        <end position="434"/>
    </location>
</feature>
<evidence type="ECO:0000256" key="5">
    <source>
        <dbReference type="ARBA" id="ARBA00022989"/>
    </source>
</evidence>
<feature type="transmembrane region" description="Helical" evidence="7">
    <location>
        <begin position="183"/>
        <end position="204"/>
    </location>
</feature>
<accession>A0A495JAK2</accession>
<dbReference type="PIRSF" id="PIRSF006060">
    <property type="entry name" value="AA_transporter"/>
    <property type="match status" value="1"/>
</dbReference>
<feature type="transmembrane region" description="Helical" evidence="7">
    <location>
        <begin position="93"/>
        <end position="116"/>
    </location>
</feature>
<dbReference type="EMBL" id="RBKU01000001">
    <property type="protein sequence ID" value="RKR85089.1"/>
    <property type="molecule type" value="Genomic_DNA"/>
</dbReference>
<dbReference type="Proteomes" id="UP000268007">
    <property type="component" value="Unassembled WGS sequence"/>
</dbReference>
<dbReference type="InterPro" id="IPR044566">
    <property type="entry name" value="RMV1-like"/>
</dbReference>
<dbReference type="PANTHER" id="PTHR45826">
    <property type="entry name" value="POLYAMINE TRANSPORTER PUT1"/>
    <property type="match status" value="1"/>
</dbReference>
<evidence type="ECO:0000256" key="2">
    <source>
        <dbReference type="ARBA" id="ARBA00022448"/>
    </source>
</evidence>
<feature type="transmembrane region" description="Helical" evidence="7">
    <location>
        <begin position="224"/>
        <end position="251"/>
    </location>
</feature>
<keyword evidence="6 7" id="KW-0472">Membrane</keyword>
<evidence type="ECO:0000313" key="8">
    <source>
        <dbReference type="EMBL" id="RKR85089.1"/>
    </source>
</evidence>
<feature type="transmembrane region" description="Helical" evidence="7">
    <location>
        <begin position="122"/>
        <end position="143"/>
    </location>
</feature>
<dbReference type="PANTHER" id="PTHR45826:SF2">
    <property type="entry name" value="AMINO ACID TRANSPORTER"/>
    <property type="match status" value="1"/>
</dbReference>
<feature type="transmembrane region" description="Helical" evidence="7">
    <location>
        <begin position="319"/>
        <end position="339"/>
    </location>
</feature>
<name>A0A495JAK2_9SPHI</name>
<evidence type="ECO:0000256" key="1">
    <source>
        <dbReference type="ARBA" id="ARBA00004651"/>
    </source>
</evidence>
<comment type="caution">
    <text evidence="8">The sequence shown here is derived from an EMBL/GenBank/DDBJ whole genome shotgun (WGS) entry which is preliminary data.</text>
</comment>
<evidence type="ECO:0000256" key="7">
    <source>
        <dbReference type="SAM" id="Phobius"/>
    </source>
</evidence>
<keyword evidence="5 7" id="KW-1133">Transmembrane helix</keyword>
<feature type="transmembrane region" description="Helical" evidence="7">
    <location>
        <begin position="150"/>
        <end position="171"/>
    </location>
</feature>
<dbReference type="OrthoDB" id="9791588at2"/>
<dbReference type="RefSeq" id="WP_121201170.1">
    <property type="nucleotide sequence ID" value="NZ_RBKU01000001.1"/>
</dbReference>
<dbReference type="GO" id="GO:0005886">
    <property type="term" value="C:plasma membrane"/>
    <property type="evidence" value="ECO:0007669"/>
    <property type="project" value="UniProtKB-SubCell"/>
</dbReference>
<feature type="transmembrane region" description="Helical" evidence="7">
    <location>
        <begin position="345"/>
        <end position="368"/>
    </location>
</feature>